<protein>
    <recommendedName>
        <fullName evidence="1">DUF5615 domain-containing protein</fullName>
    </recommendedName>
</protein>
<evidence type="ECO:0000313" key="3">
    <source>
        <dbReference type="Proteomes" id="UP000297239"/>
    </source>
</evidence>
<gene>
    <name evidence="2" type="ORF">EHQ18_02525</name>
</gene>
<organism evidence="2 3">
    <name type="scientific">Leptospira kanakyensis</name>
    <dbReference type="NCBI Taxonomy" id="2484968"/>
    <lineage>
        <taxon>Bacteria</taxon>
        <taxon>Pseudomonadati</taxon>
        <taxon>Spirochaetota</taxon>
        <taxon>Spirochaetia</taxon>
        <taxon>Leptospirales</taxon>
        <taxon>Leptospiraceae</taxon>
        <taxon>Leptospira</taxon>
    </lineage>
</organism>
<feature type="domain" description="DUF5615" evidence="1">
    <location>
        <begin position="1"/>
        <end position="106"/>
    </location>
</feature>
<dbReference type="AlphaFoldDB" id="A0A6N4QP32"/>
<reference evidence="2" key="1">
    <citation type="journal article" date="2019" name="PLoS Negl. Trop. Dis.">
        <title>Revisiting the worldwide diversity of Leptospira species in the environment.</title>
        <authorList>
            <person name="Vincent A.T."/>
            <person name="Schiettekatte O."/>
            <person name="Bourhy P."/>
            <person name="Veyrier F.J."/>
            <person name="Picardeau M."/>
        </authorList>
    </citation>
    <scope>NUCLEOTIDE SEQUENCE [LARGE SCALE GENOMIC DNA]</scope>
    <source>
        <strain evidence="2">201800293</strain>
    </source>
</reference>
<dbReference type="OrthoDB" id="334367at2"/>
<proteinExistence type="predicted"/>
<evidence type="ECO:0000313" key="2">
    <source>
        <dbReference type="EMBL" id="TGK75188.1"/>
    </source>
</evidence>
<accession>A0A6N4QP32</accession>
<keyword evidence="3" id="KW-1185">Reference proteome</keyword>
<dbReference type="InterPro" id="IPR041049">
    <property type="entry name" value="DUF5615"/>
</dbReference>
<dbReference type="EMBL" id="RQFF01000010">
    <property type="protein sequence ID" value="TGK75188.1"/>
    <property type="molecule type" value="Genomic_DNA"/>
</dbReference>
<name>A0A6N4QP32_9LEPT</name>
<dbReference type="Proteomes" id="UP000297239">
    <property type="component" value="Unassembled WGS sequence"/>
</dbReference>
<evidence type="ECO:0000259" key="1">
    <source>
        <dbReference type="Pfam" id="PF18480"/>
    </source>
</evidence>
<sequence>MMLLFDANLSPNLIAHLADIFPNSEHVFSLGIESSDEVIWKIAFEKNLIIVTKDNDFHKILDKKGFPPKIIQIKRGNCNTSSIVSLLKENSSTIKAFTKNPEAGILFLV</sequence>
<dbReference type="Pfam" id="PF18480">
    <property type="entry name" value="DUF5615"/>
    <property type="match status" value="1"/>
</dbReference>
<comment type="caution">
    <text evidence="2">The sequence shown here is derived from an EMBL/GenBank/DDBJ whole genome shotgun (WGS) entry which is preliminary data.</text>
</comment>